<accession>A0A371EA89</accession>
<protein>
    <submittedName>
        <fullName evidence="1">Uncharacterized protein</fullName>
    </submittedName>
</protein>
<dbReference type="Proteomes" id="UP000257109">
    <property type="component" value="Unassembled WGS sequence"/>
</dbReference>
<comment type="caution">
    <text evidence="1">The sequence shown here is derived from an EMBL/GenBank/DDBJ whole genome shotgun (WGS) entry which is preliminary data.</text>
</comment>
<gene>
    <name evidence="1" type="ORF">CR513_58663</name>
</gene>
<evidence type="ECO:0000313" key="2">
    <source>
        <dbReference type="Proteomes" id="UP000257109"/>
    </source>
</evidence>
<dbReference type="AlphaFoldDB" id="A0A371EA89"/>
<keyword evidence="2" id="KW-1185">Reference proteome</keyword>
<proteinExistence type="predicted"/>
<organism evidence="1 2">
    <name type="scientific">Mucuna pruriens</name>
    <name type="common">Velvet bean</name>
    <name type="synonym">Dolichos pruriens</name>
    <dbReference type="NCBI Taxonomy" id="157652"/>
    <lineage>
        <taxon>Eukaryota</taxon>
        <taxon>Viridiplantae</taxon>
        <taxon>Streptophyta</taxon>
        <taxon>Embryophyta</taxon>
        <taxon>Tracheophyta</taxon>
        <taxon>Spermatophyta</taxon>
        <taxon>Magnoliopsida</taxon>
        <taxon>eudicotyledons</taxon>
        <taxon>Gunneridae</taxon>
        <taxon>Pentapetalae</taxon>
        <taxon>rosids</taxon>
        <taxon>fabids</taxon>
        <taxon>Fabales</taxon>
        <taxon>Fabaceae</taxon>
        <taxon>Papilionoideae</taxon>
        <taxon>50 kb inversion clade</taxon>
        <taxon>NPAAA clade</taxon>
        <taxon>indigoferoid/millettioid clade</taxon>
        <taxon>Phaseoleae</taxon>
        <taxon>Mucuna</taxon>
    </lineage>
</organism>
<feature type="non-terminal residue" evidence="1">
    <location>
        <position position="1"/>
    </location>
</feature>
<name>A0A371EA89_MUCPR</name>
<evidence type="ECO:0000313" key="1">
    <source>
        <dbReference type="EMBL" id="RDX62952.1"/>
    </source>
</evidence>
<sequence length="181" mass="20564">MRYETPRQDEPMVISIVAVEYKVERVLINLGSSTNIMYWLTYKKLGLPSTDLDPYTGKLYGFACEQADHQVVRHCYEDSLRIGSCPSQTNGPNMNVLDLDLDPKCEGERKRPLLAKDLKEVNVGPNPAHRTKIGTALAQEDESRLVSFLWENRDVFAWSLADMPRIDPEFLCHHVSILPGC</sequence>
<dbReference type="OrthoDB" id="2919534at2759"/>
<reference evidence="1" key="1">
    <citation type="submission" date="2018-05" db="EMBL/GenBank/DDBJ databases">
        <title>Draft genome of Mucuna pruriens seed.</title>
        <authorList>
            <person name="Nnadi N.E."/>
            <person name="Vos R."/>
            <person name="Hasami M.H."/>
            <person name="Devisetty U.K."/>
            <person name="Aguiy J.C."/>
        </authorList>
    </citation>
    <scope>NUCLEOTIDE SEQUENCE [LARGE SCALE GENOMIC DNA]</scope>
    <source>
        <strain evidence="1">JCA_2017</strain>
    </source>
</reference>
<dbReference type="EMBL" id="QJKJ01015171">
    <property type="protein sequence ID" value="RDX62952.1"/>
    <property type="molecule type" value="Genomic_DNA"/>
</dbReference>